<dbReference type="SUPFAM" id="SSF47413">
    <property type="entry name" value="lambda repressor-like DNA-binding domains"/>
    <property type="match status" value="1"/>
</dbReference>
<dbReference type="PANTHER" id="PTHR34475:SF1">
    <property type="entry name" value="CYTOSKELETON PROTEIN RODZ"/>
    <property type="match status" value="1"/>
</dbReference>
<gene>
    <name evidence="2" type="ORF">UX34_C0006G0004</name>
</gene>
<dbReference type="Gene3D" id="2.60.40.10">
    <property type="entry name" value="Immunoglobulins"/>
    <property type="match status" value="1"/>
</dbReference>
<evidence type="ECO:0000313" key="2">
    <source>
        <dbReference type="EMBL" id="KKU24986.1"/>
    </source>
</evidence>
<feature type="transmembrane region" description="Helical" evidence="1">
    <location>
        <begin position="99"/>
        <end position="118"/>
    </location>
</feature>
<evidence type="ECO:0000256" key="1">
    <source>
        <dbReference type="SAM" id="Phobius"/>
    </source>
</evidence>
<sequence length="207" mass="23153">MKTIGRAIKEARTKKRYSLSKLEEATKIKKNFIEALEKENWQDAPDFPVLVGFVKSIARVLGTSERSLLALLRRDYPPKTLSINPKPDVGNKFVWSPKLTFALGVGIIVVLLLGYLIFQYGTFVAPPSLSVIEPKEEQVITERLVRVSGKTDSDATVKINNQPVLLDSEGNFVAEIEIFEGTSEIEVKAQSRAGKETIVRRKIKPEL</sequence>
<dbReference type="Pfam" id="PF13413">
    <property type="entry name" value="HTH_25"/>
    <property type="match status" value="1"/>
</dbReference>
<dbReference type="AlphaFoldDB" id="A0A0G1NWX0"/>
<dbReference type="EMBL" id="LCLV01000006">
    <property type="protein sequence ID" value="KKU24986.1"/>
    <property type="molecule type" value="Genomic_DNA"/>
</dbReference>
<keyword evidence="1" id="KW-0812">Transmembrane</keyword>
<dbReference type="PANTHER" id="PTHR34475">
    <property type="match status" value="1"/>
</dbReference>
<reference evidence="2 3" key="1">
    <citation type="journal article" date="2015" name="Nature">
        <title>rRNA introns, odd ribosomes, and small enigmatic genomes across a large radiation of phyla.</title>
        <authorList>
            <person name="Brown C.T."/>
            <person name="Hug L.A."/>
            <person name="Thomas B.C."/>
            <person name="Sharon I."/>
            <person name="Castelle C.J."/>
            <person name="Singh A."/>
            <person name="Wilkins M.J."/>
            <person name="Williams K.H."/>
            <person name="Banfield J.F."/>
        </authorList>
    </citation>
    <scope>NUCLEOTIDE SEQUENCE [LARGE SCALE GENOMIC DNA]</scope>
</reference>
<organism evidence="2 3">
    <name type="scientific">Candidatus Woesebacteria bacterium GW2011_GWF1_46_13</name>
    <dbReference type="NCBI Taxonomy" id="1618602"/>
    <lineage>
        <taxon>Bacteria</taxon>
        <taxon>Candidatus Woeseibacteriota</taxon>
    </lineage>
</organism>
<dbReference type="InterPro" id="IPR050400">
    <property type="entry name" value="Bact_Cytoskel_RodZ"/>
</dbReference>
<dbReference type="InterPro" id="IPR013783">
    <property type="entry name" value="Ig-like_fold"/>
</dbReference>
<name>A0A0G1NWX0_9BACT</name>
<keyword evidence="1" id="KW-0472">Membrane</keyword>
<dbReference type="Gene3D" id="1.10.260.40">
    <property type="entry name" value="lambda repressor-like DNA-binding domains"/>
    <property type="match status" value="1"/>
</dbReference>
<dbReference type="Proteomes" id="UP000034643">
    <property type="component" value="Unassembled WGS sequence"/>
</dbReference>
<keyword evidence="1" id="KW-1133">Transmembrane helix</keyword>
<protein>
    <recommendedName>
        <fullName evidence="4">Transcriptional regulator, XRE family</fullName>
    </recommendedName>
</protein>
<dbReference type="GO" id="GO:0003677">
    <property type="term" value="F:DNA binding"/>
    <property type="evidence" value="ECO:0007669"/>
    <property type="project" value="InterPro"/>
</dbReference>
<dbReference type="Pfam" id="PF09136">
    <property type="entry name" value="Glucodextran_B"/>
    <property type="match status" value="1"/>
</dbReference>
<dbReference type="InterPro" id="IPR010982">
    <property type="entry name" value="Lambda_DNA-bd_dom_sf"/>
</dbReference>
<evidence type="ECO:0008006" key="4">
    <source>
        <dbReference type="Google" id="ProtNLM"/>
    </source>
</evidence>
<evidence type="ECO:0000313" key="3">
    <source>
        <dbReference type="Proteomes" id="UP000034643"/>
    </source>
</evidence>
<comment type="caution">
    <text evidence="2">The sequence shown here is derived from an EMBL/GenBank/DDBJ whole genome shotgun (WGS) entry which is preliminary data.</text>
</comment>
<accession>A0A0G1NWX0</accession>
<proteinExistence type="predicted"/>